<dbReference type="Proteomes" id="UP000179807">
    <property type="component" value="Unassembled WGS sequence"/>
</dbReference>
<sequence>MSDTIDVIFNDIKYNVKKSFIRFSSPGLYKIIASKYKAKSIEITDDITESTFITFLNSMTGKEIFIDFPHAYEIQYMAEKYENKLLLEKVNNFIENIPNNYRVLYHLLFLTKMQLNTEEAENYFASHFDDCVLPAYNLNINPEYIIQYIMKNPYFHSENGHNIVQYIIKANLLPDLANEALTSNIGSLSKSDINDLLNFNNDLFLPSVSYENVSCNDILQFVDGKINHISNALEDQKNNIENAVNDIDQLYQSVFNDDPHFIQKDNIYNQEFARQKAMYLRAGFDFDKMYQKAKDELAEYDKLYSSNESEDPNQMNHESYNIENNQYENDNDSDNEI</sequence>
<evidence type="ECO:0000313" key="3">
    <source>
        <dbReference type="EMBL" id="OHT09258.1"/>
    </source>
</evidence>
<keyword evidence="1" id="KW-0175">Coiled coil</keyword>
<dbReference type="InterPro" id="IPR011333">
    <property type="entry name" value="SKP1/BTB/POZ_sf"/>
</dbReference>
<feature type="compositionally biased region" description="Polar residues" evidence="2">
    <location>
        <begin position="304"/>
        <end position="328"/>
    </location>
</feature>
<reference evidence="3" key="1">
    <citation type="submission" date="2016-10" db="EMBL/GenBank/DDBJ databases">
        <authorList>
            <person name="Benchimol M."/>
            <person name="Almeida L.G."/>
            <person name="Vasconcelos A.T."/>
            <person name="Perreira-Neves A."/>
            <person name="Rosa I.A."/>
            <person name="Tasca T."/>
            <person name="Bogo M.R."/>
            <person name="de Souza W."/>
        </authorList>
    </citation>
    <scope>NUCLEOTIDE SEQUENCE [LARGE SCALE GENOMIC DNA]</scope>
    <source>
        <strain evidence="3">K</strain>
    </source>
</reference>
<evidence type="ECO:0000256" key="2">
    <source>
        <dbReference type="SAM" id="MobiDB-lite"/>
    </source>
</evidence>
<gene>
    <name evidence="3" type="ORF">TRFO_21909</name>
</gene>
<proteinExistence type="predicted"/>
<accession>A0A1J4KE27</accession>
<dbReference type="AlphaFoldDB" id="A0A1J4KE27"/>
<name>A0A1J4KE27_9EUKA</name>
<organism evidence="3 4">
    <name type="scientific">Tritrichomonas foetus</name>
    <dbReference type="NCBI Taxonomy" id="1144522"/>
    <lineage>
        <taxon>Eukaryota</taxon>
        <taxon>Metamonada</taxon>
        <taxon>Parabasalia</taxon>
        <taxon>Tritrichomonadida</taxon>
        <taxon>Tritrichomonadidae</taxon>
        <taxon>Tritrichomonas</taxon>
    </lineage>
</organism>
<dbReference type="GeneID" id="94836967"/>
<feature type="coiled-coil region" evidence="1">
    <location>
        <begin position="226"/>
        <end position="253"/>
    </location>
</feature>
<keyword evidence="4" id="KW-1185">Reference proteome</keyword>
<evidence type="ECO:0008006" key="5">
    <source>
        <dbReference type="Google" id="ProtNLM"/>
    </source>
</evidence>
<dbReference type="SUPFAM" id="SSF54695">
    <property type="entry name" value="POZ domain"/>
    <property type="match status" value="1"/>
</dbReference>
<dbReference type="VEuPathDB" id="TrichDB:TRFO_21909"/>
<protein>
    <recommendedName>
        <fullName evidence="5">BTB domain-containing protein</fullName>
    </recommendedName>
</protein>
<dbReference type="EMBL" id="MLAK01000644">
    <property type="protein sequence ID" value="OHT09258.1"/>
    <property type="molecule type" value="Genomic_DNA"/>
</dbReference>
<comment type="caution">
    <text evidence="3">The sequence shown here is derived from an EMBL/GenBank/DDBJ whole genome shotgun (WGS) entry which is preliminary data.</text>
</comment>
<feature type="region of interest" description="Disordered" evidence="2">
    <location>
        <begin position="303"/>
        <end position="337"/>
    </location>
</feature>
<evidence type="ECO:0000256" key="1">
    <source>
        <dbReference type="SAM" id="Coils"/>
    </source>
</evidence>
<evidence type="ECO:0000313" key="4">
    <source>
        <dbReference type="Proteomes" id="UP000179807"/>
    </source>
</evidence>
<dbReference type="RefSeq" id="XP_068362394.1">
    <property type="nucleotide sequence ID" value="XM_068502263.1"/>
</dbReference>